<evidence type="ECO:0000256" key="11">
    <source>
        <dbReference type="ARBA" id="ARBA00023310"/>
    </source>
</evidence>
<evidence type="ECO:0000313" key="18">
    <source>
        <dbReference type="Proteomes" id="UP000824151"/>
    </source>
</evidence>
<dbReference type="GO" id="GO:0046933">
    <property type="term" value="F:proton-transporting ATP synthase activity, rotational mechanism"/>
    <property type="evidence" value="ECO:0007669"/>
    <property type="project" value="UniProtKB-UniRule"/>
</dbReference>
<sequence length="192" mass="20767">MIRAQLVQAASEDANPLFPNPWEILATTVGFAVLFFIVVKFVVPAFEKAYQDRTEAIEGGLSKAEEAQAEAEALKAEYERNLAEARQEASQLREEARAEGAQIVAEHKEKAAAEAARITEQAQQHIAAERASAEASLRHEVGTLATQLASRIVGEALEDDARSQRVVDRFLTELDAEAAEHGSDASPTGAAR</sequence>
<dbReference type="NCBIfam" id="TIGR01144">
    <property type="entry name" value="ATP_synt_b"/>
    <property type="match status" value="1"/>
</dbReference>
<keyword evidence="10 14" id="KW-0472">Membrane</keyword>
<keyword evidence="8 14" id="KW-1133">Transmembrane helix</keyword>
<dbReference type="Proteomes" id="UP000824151">
    <property type="component" value="Unassembled WGS sequence"/>
</dbReference>
<evidence type="ECO:0000256" key="5">
    <source>
        <dbReference type="ARBA" id="ARBA00022547"/>
    </source>
</evidence>
<comment type="subcellular location">
    <subcellularLocation>
        <location evidence="1 14">Cell membrane</location>
        <topology evidence="1 14">Single-pass membrane protein</topology>
    </subcellularLocation>
</comment>
<evidence type="ECO:0000256" key="10">
    <source>
        <dbReference type="ARBA" id="ARBA00023136"/>
    </source>
</evidence>
<dbReference type="InterPro" id="IPR028987">
    <property type="entry name" value="ATP_synth_B-like_membr_sf"/>
</dbReference>
<feature type="coiled-coil region" evidence="16">
    <location>
        <begin position="57"/>
        <end position="102"/>
    </location>
</feature>
<comment type="similarity">
    <text evidence="2 14 15">Belongs to the ATPase B chain family.</text>
</comment>
<feature type="transmembrane region" description="Helical" evidence="14">
    <location>
        <begin position="24"/>
        <end position="43"/>
    </location>
</feature>
<evidence type="ECO:0000313" key="17">
    <source>
        <dbReference type="EMBL" id="HIW98732.1"/>
    </source>
</evidence>
<accession>A0A9D1S2L9</accession>
<keyword evidence="5 14" id="KW-0138">CF(0)</keyword>
<organism evidence="17 18">
    <name type="scientific">Candidatus Nesterenkonia stercoripullorum</name>
    <dbReference type="NCBI Taxonomy" id="2838701"/>
    <lineage>
        <taxon>Bacteria</taxon>
        <taxon>Bacillati</taxon>
        <taxon>Actinomycetota</taxon>
        <taxon>Actinomycetes</taxon>
        <taxon>Micrococcales</taxon>
        <taxon>Micrococcaceae</taxon>
        <taxon>Nesterenkonia</taxon>
    </lineage>
</organism>
<evidence type="ECO:0000256" key="1">
    <source>
        <dbReference type="ARBA" id="ARBA00004162"/>
    </source>
</evidence>
<evidence type="ECO:0000256" key="9">
    <source>
        <dbReference type="ARBA" id="ARBA00023065"/>
    </source>
</evidence>
<dbReference type="PANTHER" id="PTHR33445">
    <property type="entry name" value="ATP SYNTHASE SUBUNIT B', CHLOROPLASTIC"/>
    <property type="match status" value="1"/>
</dbReference>
<reference evidence="17" key="2">
    <citation type="submission" date="2021-04" db="EMBL/GenBank/DDBJ databases">
        <authorList>
            <person name="Gilroy R."/>
        </authorList>
    </citation>
    <scope>NUCLEOTIDE SEQUENCE</scope>
    <source>
        <strain evidence="17">ChiHejej3B27-3195</strain>
    </source>
</reference>
<keyword evidence="3 14" id="KW-0813">Transport</keyword>
<gene>
    <name evidence="14" type="primary">atpF</name>
    <name evidence="17" type="ORF">H9871_01170</name>
</gene>
<evidence type="ECO:0000256" key="3">
    <source>
        <dbReference type="ARBA" id="ARBA00022448"/>
    </source>
</evidence>
<dbReference type="NCBIfam" id="NF004412">
    <property type="entry name" value="PRK05759.1-3"/>
    <property type="match status" value="1"/>
</dbReference>
<proteinExistence type="inferred from homology"/>
<keyword evidence="11 14" id="KW-0066">ATP synthesis</keyword>
<evidence type="ECO:0000256" key="7">
    <source>
        <dbReference type="ARBA" id="ARBA00022781"/>
    </source>
</evidence>
<dbReference type="InterPro" id="IPR005864">
    <property type="entry name" value="ATP_synth_F0_bsu_bac"/>
</dbReference>
<name>A0A9D1S2L9_9MICC</name>
<dbReference type="GO" id="GO:0045259">
    <property type="term" value="C:proton-transporting ATP synthase complex"/>
    <property type="evidence" value="ECO:0007669"/>
    <property type="project" value="UniProtKB-KW"/>
</dbReference>
<dbReference type="SUPFAM" id="SSF81573">
    <property type="entry name" value="F1F0 ATP synthase subunit B, membrane domain"/>
    <property type="match status" value="1"/>
</dbReference>
<evidence type="ECO:0000256" key="12">
    <source>
        <dbReference type="ARBA" id="ARBA00025198"/>
    </source>
</evidence>
<keyword evidence="4 14" id="KW-1003">Cell membrane</keyword>
<dbReference type="InterPro" id="IPR002146">
    <property type="entry name" value="ATP_synth_b/b'su_bac/chlpt"/>
</dbReference>
<evidence type="ECO:0000256" key="14">
    <source>
        <dbReference type="HAMAP-Rule" id="MF_01398"/>
    </source>
</evidence>
<reference evidence="17" key="1">
    <citation type="journal article" date="2021" name="PeerJ">
        <title>Extensive microbial diversity within the chicken gut microbiome revealed by metagenomics and culture.</title>
        <authorList>
            <person name="Gilroy R."/>
            <person name="Ravi A."/>
            <person name="Getino M."/>
            <person name="Pursley I."/>
            <person name="Horton D.L."/>
            <person name="Alikhan N.F."/>
            <person name="Baker D."/>
            <person name="Gharbi K."/>
            <person name="Hall N."/>
            <person name="Watson M."/>
            <person name="Adriaenssens E.M."/>
            <person name="Foster-Nyarko E."/>
            <person name="Jarju S."/>
            <person name="Secka A."/>
            <person name="Antonio M."/>
            <person name="Oren A."/>
            <person name="Chaudhuri R.R."/>
            <person name="La Ragione R."/>
            <person name="Hildebrand F."/>
            <person name="Pallen M.J."/>
        </authorList>
    </citation>
    <scope>NUCLEOTIDE SEQUENCE</scope>
    <source>
        <strain evidence="17">ChiHejej3B27-3195</strain>
    </source>
</reference>
<evidence type="ECO:0000256" key="13">
    <source>
        <dbReference type="ARBA" id="ARBA00025830"/>
    </source>
</evidence>
<protein>
    <recommendedName>
        <fullName evidence="14">ATP synthase subunit b</fullName>
    </recommendedName>
    <alternativeName>
        <fullName evidence="14">ATP synthase F(0) sector subunit b</fullName>
    </alternativeName>
    <alternativeName>
        <fullName evidence="14">ATPase subunit I</fullName>
    </alternativeName>
    <alternativeName>
        <fullName evidence="14">F-type ATPase subunit b</fullName>
        <shortName evidence="14">F-ATPase subunit b</shortName>
    </alternativeName>
</protein>
<keyword evidence="7 14" id="KW-0375">Hydrogen ion transport</keyword>
<dbReference type="AlphaFoldDB" id="A0A9D1S2L9"/>
<comment type="caution">
    <text evidence="17">The sequence shown here is derived from an EMBL/GenBank/DDBJ whole genome shotgun (WGS) entry which is preliminary data.</text>
</comment>
<keyword evidence="6 14" id="KW-0812">Transmembrane</keyword>
<dbReference type="PANTHER" id="PTHR33445:SF1">
    <property type="entry name" value="ATP SYNTHASE SUBUNIT B"/>
    <property type="match status" value="1"/>
</dbReference>
<dbReference type="InterPro" id="IPR050059">
    <property type="entry name" value="ATP_synthase_B_chain"/>
</dbReference>
<evidence type="ECO:0000256" key="16">
    <source>
        <dbReference type="SAM" id="Coils"/>
    </source>
</evidence>
<dbReference type="GO" id="GO:0046961">
    <property type="term" value="F:proton-transporting ATPase activity, rotational mechanism"/>
    <property type="evidence" value="ECO:0007669"/>
    <property type="project" value="TreeGrafter"/>
</dbReference>
<keyword evidence="9 14" id="KW-0406">Ion transport</keyword>
<dbReference type="CDD" id="cd06503">
    <property type="entry name" value="ATP-synt_Fo_b"/>
    <property type="match status" value="1"/>
</dbReference>
<dbReference type="Gene3D" id="1.20.5.620">
    <property type="entry name" value="F1F0 ATP synthase subunit B, membrane domain"/>
    <property type="match status" value="1"/>
</dbReference>
<comment type="function">
    <text evidence="14">Component of the F(0) channel, it forms part of the peripheral stalk, linking F(1) to F(0).</text>
</comment>
<evidence type="ECO:0000256" key="8">
    <source>
        <dbReference type="ARBA" id="ARBA00022989"/>
    </source>
</evidence>
<dbReference type="EMBL" id="DXGD01000044">
    <property type="protein sequence ID" value="HIW98732.1"/>
    <property type="molecule type" value="Genomic_DNA"/>
</dbReference>
<evidence type="ECO:0000256" key="6">
    <source>
        <dbReference type="ARBA" id="ARBA00022692"/>
    </source>
</evidence>
<dbReference type="GO" id="GO:0005886">
    <property type="term" value="C:plasma membrane"/>
    <property type="evidence" value="ECO:0007669"/>
    <property type="project" value="UniProtKB-SubCell"/>
</dbReference>
<keyword evidence="16" id="KW-0175">Coiled coil</keyword>
<evidence type="ECO:0000256" key="15">
    <source>
        <dbReference type="RuleBase" id="RU003848"/>
    </source>
</evidence>
<comment type="subunit">
    <text evidence="13 14">F-type ATPases have 2 components, F(1) - the catalytic core - and F(0) - the membrane proton channel. F(1) has five subunits: alpha(3), beta(3), gamma(1), delta(1), epsilon(1). F(0) has three main subunits: a(1), b(2) and c(10-14). The alpha and beta chains form an alternating ring which encloses part of the gamma chain. F(1) is attached to F(0) by a central stalk formed by the gamma and epsilon chains, while a peripheral stalk is formed by the delta and b chains.</text>
</comment>
<comment type="function">
    <text evidence="12 14">F(1)F(0) ATP synthase produces ATP from ADP in the presence of a proton or sodium gradient. F-type ATPases consist of two structural domains, F(1) containing the extramembraneous catalytic core and F(0) containing the membrane proton channel, linked together by a central stalk and a peripheral stalk. During catalysis, ATP synthesis in the catalytic domain of F(1) is coupled via a rotary mechanism of the central stalk subunits to proton translocation.</text>
</comment>
<dbReference type="Pfam" id="PF00430">
    <property type="entry name" value="ATP-synt_B"/>
    <property type="match status" value="1"/>
</dbReference>
<evidence type="ECO:0000256" key="4">
    <source>
        <dbReference type="ARBA" id="ARBA00022475"/>
    </source>
</evidence>
<evidence type="ECO:0000256" key="2">
    <source>
        <dbReference type="ARBA" id="ARBA00005513"/>
    </source>
</evidence>
<dbReference type="HAMAP" id="MF_01398">
    <property type="entry name" value="ATP_synth_b_bprime"/>
    <property type="match status" value="1"/>
</dbReference>